<name>A0A412YZ23_9FIRM</name>
<feature type="transmembrane region" description="Helical" evidence="7">
    <location>
        <begin position="224"/>
        <end position="244"/>
    </location>
</feature>
<dbReference type="Proteomes" id="UP000284543">
    <property type="component" value="Unassembled WGS sequence"/>
</dbReference>
<keyword evidence="5 7" id="KW-1133">Transmembrane helix</keyword>
<comment type="similarity">
    <text evidence="7">Belongs to the binding-protein-dependent transport system permease family.</text>
</comment>
<dbReference type="PROSITE" id="PS50928">
    <property type="entry name" value="ABC_TM1"/>
    <property type="match status" value="1"/>
</dbReference>
<evidence type="ECO:0000313" key="9">
    <source>
        <dbReference type="Proteomes" id="UP000284543"/>
    </source>
</evidence>
<comment type="subcellular location">
    <subcellularLocation>
        <location evidence="1 7">Cell membrane</location>
        <topology evidence="1 7">Multi-pass membrane protein</topology>
    </subcellularLocation>
</comment>
<dbReference type="SUPFAM" id="SSF161098">
    <property type="entry name" value="MetI-like"/>
    <property type="match status" value="1"/>
</dbReference>
<dbReference type="GO" id="GO:0055085">
    <property type="term" value="P:transmembrane transport"/>
    <property type="evidence" value="ECO:0007669"/>
    <property type="project" value="InterPro"/>
</dbReference>
<feature type="transmembrane region" description="Helical" evidence="7">
    <location>
        <begin position="26"/>
        <end position="46"/>
    </location>
</feature>
<feature type="transmembrane region" description="Helical" evidence="7">
    <location>
        <begin position="122"/>
        <end position="142"/>
    </location>
</feature>
<dbReference type="AlphaFoldDB" id="A0A412YZ23"/>
<dbReference type="Gene3D" id="1.10.3720.10">
    <property type="entry name" value="MetI-like"/>
    <property type="match status" value="1"/>
</dbReference>
<reference evidence="8 9" key="1">
    <citation type="submission" date="2018-08" db="EMBL/GenBank/DDBJ databases">
        <title>A genome reference for cultivated species of the human gut microbiota.</title>
        <authorList>
            <person name="Zou Y."/>
            <person name="Xue W."/>
            <person name="Luo G."/>
        </authorList>
    </citation>
    <scope>NUCLEOTIDE SEQUENCE [LARGE SCALE GENOMIC DNA]</scope>
    <source>
        <strain evidence="8 9">AF14-18</strain>
    </source>
</reference>
<feature type="transmembrane region" description="Helical" evidence="7">
    <location>
        <begin position="278"/>
        <end position="302"/>
    </location>
</feature>
<evidence type="ECO:0000313" key="8">
    <source>
        <dbReference type="EMBL" id="RGV72841.1"/>
    </source>
</evidence>
<feature type="transmembrane region" description="Helical" evidence="7">
    <location>
        <begin position="174"/>
        <end position="195"/>
    </location>
</feature>
<sequence>MGELGNKKDTGLKRGQKTRTWGEMSAWLYLAPALAILLTFQVYPIYKSFMMGFYTRFDYLTDTVYEWGLGNFRYILCDENFRIAMKNTCVLVFFAAPLSIGSGLLFALLLNSNIRFKPFFQSVYFLPFVTSMVAVSIVWSWMLNKDYGLVNGVIRFFGGKKIAWMTDRHMTMPILVALCIWKGLGYRIIIFLAALQGIDKRYYSAARVDGARTMNRFWHVTIPMLKPILIFLSITTVIGCFKTFDEVYVMYNHKPGPSRSGLTIVYYIFNKFYEHWEFSIAAAAAFFLFLLIFAITLLQFLLSRRRKSWD</sequence>
<dbReference type="Pfam" id="PF00528">
    <property type="entry name" value="BPD_transp_1"/>
    <property type="match status" value="1"/>
</dbReference>
<comment type="caution">
    <text evidence="8">The sequence shown here is derived from an EMBL/GenBank/DDBJ whole genome shotgun (WGS) entry which is preliminary data.</text>
</comment>
<dbReference type="PANTHER" id="PTHR30193:SF37">
    <property type="entry name" value="INNER MEMBRANE ABC TRANSPORTER PERMEASE PROTEIN YCJO"/>
    <property type="match status" value="1"/>
</dbReference>
<keyword evidence="3" id="KW-1003">Cell membrane</keyword>
<dbReference type="InterPro" id="IPR051393">
    <property type="entry name" value="ABC_transporter_permease"/>
</dbReference>
<dbReference type="CDD" id="cd06261">
    <property type="entry name" value="TM_PBP2"/>
    <property type="match status" value="1"/>
</dbReference>
<proteinExistence type="inferred from homology"/>
<feature type="transmembrane region" description="Helical" evidence="7">
    <location>
        <begin position="90"/>
        <end position="110"/>
    </location>
</feature>
<evidence type="ECO:0000256" key="7">
    <source>
        <dbReference type="RuleBase" id="RU363032"/>
    </source>
</evidence>
<keyword evidence="2 7" id="KW-0813">Transport</keyword>
<evidence type="ECO:0000256" key="2">
    <source>
        <dbReference type="ARBA" id="ARBA00022448"/>
    </source>
</evidence>
<protein>
    <submittedName>
        <fullName evidence="8">Sugar ABC transporter permease</fullName>
    </submittedName>
</protein>
<dbReference type="InterPro" id="IPR000515">
    <property type="entry name" value="MetI-like"/>
</dbReference>
<evidence type="ECO:0000256" key="1">
    <source>
        <dbReference type="ARBA" id="ARBA00004651"/>
    </source>
</evidence>
<dbReference type="GO" id="GO:0005886">
    <property type="term" value="C:plasma membrane"/>
    <property type="evidence" value="ECO:0007669"/>
    <property type="project" value="UniProtKB-SubCell"/>
</dbReference>
<accession>A0A412YZ23</accession>
<evidence type="ECO:0000256" key="4">
    <source>
        <dbReference type="ARBA" id="ARBA00022692"/>
    </source>
</evidence>
<evidence type="ECO:0000256" key="3">
    <source>
        <dbReference type="ARBA" id="ARBA00022475"/>
    </source>
</evidence>
<keyword evidence="4 7" id="KW-0812">Transmembrane</keyword>
<dbReference type="SUPFAM" id="SSF160964">
    <property type="entry name" value="MalF N-terminal region-like"/>
    <property type="match status" value="1"/>
</dbReference>
<keyword evidence="6 7" id="KW-0472">Membrane</keyword>
<dbReference type="EMBL" id="QRZM01000012">
    <property type="protein sequence ID" value="RGV72841.1"/>
    <property type="molecule type" value="Genomic_DNA"/>
</dbReference>
<dbReference type="InterPro" id="IPR035906">
    <property type="entry name" value="MetI-like_sf"/>
</dbReference>
<dbReference type="PANTHER" id="PTHR30193">
    <property type="entry name" value="ABC TRANSPORTER PERMEASE PROTEIN"/>
    <property type="match status" value="1"/>
</dbReference>
<gene>
    <name evidence="8" type="ORF">DWW02_22820</name>
</gene>
<evidence type="ECO:0000256" key="5">
    <source>
        <dbReference type="ARBA" id="ARBA00022989"/>
    </source>
</evidence>
<evidence type="ECO:0000256" key="6">
    <source>
        <dbReference type="ARBA" id="ARBA00023136"/>
    </source>
</evidence>
<organism evidence="8 9">
    <name type="scientific">Enterocloster bolteae</name>
    <dbReference type="NCBI Taxonomy" id="208479"/>
    <lineage>
        <taxon>Bacteria</taxon>
        <taxon>Bacillati</taxon>
        <taxon>Bacillota</taxon>
        <taxon>Clostridia</taxon>
        <taxon>Lachnospirales</taxon>
        <taxon>Lachnospiraceae</taxon>
        <taxon>Enterocloster</taxon>
    </lineage>
</organism>